<keyword evidence="1" id="KW-0812">Transmembrane</keyword>
<feature type="transmembrane region" description="Helical" evidence="1">
    <location>
        <begin position="188"/>
        <end position="208"/>
    </location>
</feature>
<feature type="transmembrane region" description="Helical" evidence="1">
    <location>
        <begin position="104"/>
        <end position="122"/>
    </location>
</feature>
<organism evidence="3 4">
    <name type="scientific">Ruthenibacterium lactatiformans</name>
    <dbReference type="NCBI Taxonomy" id="1550024"/>
    <lineage>
        <taxon>Bacteria</taxon>
        <taxon>Bacillati</taxon>
        <taxon>Bacillota</taxon>
        <taxon>Clostridia</taxon>
        <taxon>Eubacteriales</taxon>
        <taxon>Oscillospiraceae</taxon>
        <taxon>Ruthenibacterium</taxon>
    </lineage>
</organism>
<keyword evidence="1" id="KW-0472">Membrane</keyword>
<dbReference type="RefSeq" id="WP_050004149.1">
    <property type="nucleotide sequence ID" value="NZ_CAUGBV010000084.1"/>
</dbReference>
<sequence length="256" mass="28992">MREKWSAAPRRIAAFDALRGFALVNMAVYHGVYDWVYVFGRPAAWFTQTGNAHIWQQFICWTFILLAGAVFPYGKHAVRRGAVTFGCGFLLTAVTMLVMPSEQILFGVLHLIGAAVLLSALLRRFLDRAPALPGAIASFVLFLFLRSVPMGYLGIGELQLFELPRQLYSVPFLFPLGLPGPGFYSADYFPLIPWIFLFWAGLFLWRFLRPYAEETVRGWPACRPLVWLGRHSLWAYLLHQPVLLGFIFLLSILTGS</sequence>
<evidence type="ECO:0000256" key="1">
    <source>
        <dbReference type="SAM" id="Phobius"/>
    </source>
</evidence>
<feature type="transmembrane region" description="Helical" evidence="1">
    <location>
        <begin position="81"/>
        <end position="98"/>
    </location>
</feature>
<accession>A0A0D8J328</accession>
<dbReference type="Pfam" id="PF07786">
    <property type="entry name" value="HGSNAT_cat"/>
    <property type="match status" value="1"/>
</dbReference>
<comment type="caution">
    <text evidence="3">The sequence shown here is derived from an EMBL/GenBank/DDBJ whole genome shotgun (WGS) entry which is preliminary data.</text>
</comment>
<feature type="domain" description="Heparan-alpha-glucosaminide N-acetyltransferase catalytic" evidence="2">
    <location>
        <begin position="11"/>
        <end position="241"/>
    </location>
</feature>
<evidence type="ECO:0000313" key="4">
    <source>
        <dbReference type="Proteomes" id="UP000032483"/>
    </source>
</evidence>
<dbReference type="GeneID" id="42855070"/>
<feature type="transmembrane region" description="Helical" evidence="1">
    <location>
        <begin position="233"/>
        <end position="253"/>
    </location>
</feature>
<name>A0A0D8J328_9FIRM</name>
<dbReference type="EMBL" id="JXXK01000001">
    <property type="protein sequence ID" value="KJF41302.1"/>
    <property type="molecule type" value="Genomic_DNA"/>
</dbReference>
<evidence type="ECO:0000313" key="3">
    <source>
        <dbReference type="EMBL" id="KJF41302.1"/>
    </source>
</evidence>
<dbReference type="PATRIC" id="fig|1550024.3.peg.57"/>
<dbReference type="AlphaFoldDB" id="A0A0D8J328"/>
<proteinExistence type="predicted"/>
<keyword evidence="4" id="KW-1185">Reference proteome</keyword>
<reference evidence="3" key="1">
    <citation type="submission" date="2015-02" db="EMBL/GenBank/DDBJ databases">
        <title>A novel member of the family Ruminococcaceae isolated from human feces.</title>
        <authorList>
            <person name="Shkoporov A.N."/>
            <person name="Chaplin A.V."/>
            <person name="Motuzova O.V."/>
            <person name="Kafarskaia L.I."/>
            <person name="Khokhlova E.V."/>
            <person name="Efimov B.A."/>
        </authorList>
    </citation>
    <scope>NUCLEOTIDE SEQUENCE [LARGE SCALE GENOMIC DNA]</scope>
    <source>
        <strain evidence="3">585-1</strain>
    </source>
</reference>
<evidence type="ECO:0000259" key="2">
    <source>
        <dbReference type="Pfam" id="PF07786"/>
    </source>
</evidence>
<feature type="transmembrane region" description="Helical" evidence="1">
    <location>
        <begin position="12"/>
        <end position="33"/>
    </location>
</feature>
<feature type="transmembrane region" description="Helical" evidence="1">
    <location>
        <begin position="53"/>
        <end position="74"/>
    </location>
</feature>
<feature type="transmembrane region" description="Helical" evidence="1">
    <location>
        <begin position="134"/>
        <end position="155"/>
    </location>
</feature>
<gene>
    <name evidence="3" type="ORF">TQ39_00265</name>
</gene>
<keyword evidence="1" id="KW-1133">Transmembrane helix</keyword>
<protein>
    <recommendedName>
        <fullName evidence="2">Heparan-alpha-glucosaminide N-acetyltransferase catalytic domain-containing protein</fullName>
    </recommendedName>
</protein>
<dbReference type="InterPro" id="IPR012429">
    <property type="entry name" value="HGSNAT_cat"/>
</dbReference>
<dbReference type="Proteomes" id="UP000032483">
    <property type="component" value="Unassembled WGS sequence"/>
</dbReference>